<proteinExistence type="predicted"/>
<accession>A0A7I8BJM2</accession>
<evidence type="ECO:0000313" key="2">
    <source>
        <dbReference type="Proteomes" id="UP000510888"/>
    </source>
</evidence>
<protein>
    <submittedName>
        <fullName evidence="1">Uncharacterized protein</fullName>
    </submittedName>
</protein>
<dbReference type="KEGG" id="plad:PPGU16_17620"/>
<sequence>MKATIRADGFLLVSAETDLEAYALQRWARENLGADWFDATARQPQAKIILDWSDWLVITPSGPELRAKVPT</sequence>
<dbReference type="AlphaFoldDB" id="A0A7I8BJM2"/>
<reference evidence="1 2" key="1">
    <citation type="journal article" date="2020" name="Genes (Basel)">
        <title>Genomic Comparison of Insect Gut Symbionts from Divergent Burkholderia Subclades.</title>
        <authorList>
            <person name="Takeshita K."/>
            <person name="Kikuchi Y."/>
        </authorList>
    </citation>
    <scope>NUCLEOTIDE SEQUENCE [LARGE SCALE GENOMIC DNA]</scope>
    <source>
        <strain evidence="1 2">PGU16</strain>
    </source>
</reference>
<dbReference type="EMBL" id="AP023174">
    <property type="protein sequence ID" value="BCF88695.1"/>
    <property type="molecule type" value="Genomic_DNA"/>
</dbReference>
<name>A0A7I8BJM2_9BURK</name>
<gene>
    <name evidence="1" type="ORF">PPGU16_17620</name>
</gene>
<evidence type="ECO:0000313" key="1">
    <source>
        <dbReference type="EMBL" id="BCF88695.1"/>
    </source>
</evidence>
<keyword evidence="2" id="KW-1185">Reference proteome</keyword>
<dbReference type="RefSeq" id="WP_180719685.1">
    <property type="nucleotide sequence ID" value="NZ_AP023174.1"/>
</dbReference>
<dbReference type="Proteomes" id="UP000510888">
    <property type="component" value="Chromosome 1"/>
</dbReference>
<organism evidence="1 2">
    <name type="scientific">Paraburkholderia largidicola</name>
    <dbReference type="NCBI Taxonomy" id="3014751"/>
    <lineage>
        <taxon>Bacteria</taxon>
        <taxon>Pseudomonadati</taxon>
        <taxon>Pseudomonadota</taxon>
        <taxon>Betaproteobacteria</taxon>
        <taxon>Burkholderiales</taxon>
        <taxon>Burkholderiaceae</taxon>
        <taxon>Paraburkholderia</taxon>
    </lineage>
</organism>